<dbReference type="InterPro" id="IPR036812">
    <property type="entry name" value="NAD(P)_OxRdtase_dom_sf"/>
</dbReference>
<dbReference type="Pfam" id="PF00248">
    <property type="entry name" value="Aldo_ket_red"/>
    <property type="match status" value="1"/>
</dbReference>
<evidence type="ECO:0000313" key="2">
    <source>
        <dbReference type="EMBL" id="GAA4138902.1"/>
    </source>
</evidence>
<sequence>MKQNKLFKGDLTVSEVGLGAMSLMQGHDRTNTYILDKALELGVNYLDTSDLYDKGENEALLGRLIQSNRKEWTLASKVGNRWKDDGSGWDWVPSKDYIIKAVEGSLRRLNTDYLDLYQLHGGTIEDPYDEIVEAFDLLKQEGKILNYGISSIRPNVFLKYAAASQMVSNMMQYSLLDRRPEAYFKQLEQYAISIFARGTVAQGLMLTKAAQKYLSISIHDVVKIQKVLKETAKDLEVSTLAMALKYPLLNKPVVCSVLGIRSREQINDLAEAIEDMNRLSLSDYQPIMDLLPEVNYHDHLLP</sequence>
<gene>
    <name evidence="2" type="ORF">GCM10022216_16410</name>
</gene>
<proteinExistence type="predicted"/>
<dbReference type="SUPFAM" id="SSF51430">
    <property type="entry name" value="NAD(P)-linked oxidoreductase"/>
    <property type="match status" value="1"/>
</dbReference>
<dbReference type="CDD" id="cd19086">
    <property type="entry name" value="AKR_AKR11C1"/>
    <property type="match status" value="1"/>
</dbReference>
<organism evidence="2 3">
    <name type="scientific">Sphingobacterium kyonggiense</name>
    <dbReference type="NCBI Taxonomy" id="714075"/>
    <lineage>
        <taxon>Bacteria</taxon>
        <taxon>Pseudomonadati</taxon>
        <taxon>Bacteroidota</taxon>
        <taxon>Sphingobacteriia</taxon>
        <taxon>Sphingobacteriales</taxon>
        <taxon>Sphingobacteriaceae</taxon>
        <taxon>Sphingobacterium</taxon>
    </lineage>
</organism>
<evidence type="ECO:0000259" key="1">
    <source>
        <dbReference type="Pfam" id="PF00248"/>
    </source>
</evidence>
<dbReference type="Proteomes" id="UP001500101">
    <property type="component" value="Unassembled WGS sequence"/>
</dbReference>
<dbReference type="RefSeq" id="WP_344674156.1">
    <property type="nucleotide sequence ID" value="NZ_BAAAZI010000006.1"/>
</dbReference>
<dbReference type="PANTHER" id="PTHR43312:SF1">
    <property type="entry name" value="NADP-DEPENDENT OXIDOREDUCTASE DOMAIN-CONTAINING PROTEIN"/>
    <property type="match status" value="1"/>
</dbReference>
<protein>
    <submittedName>
        <fullName evidence="2">Aldo/keto reductase</fullName>
    </submittedName>
</protein>
<comment type="caution">
    <text evidence="2">The sequence shown here is derived from an EMBL/GenBank/DDBJ whole genome shotgun (WGS) entry which is preliminary data.</text>
</comment>
<dbReference type="PANTHER" id="PTHR43312">
    <property type="entry name" value="D-THREO-ALDOSE 1-DEHYDROGENASE"/>
    <property type="match status" value="1"/>
</dbReference>
<reference evidence="3" key="1">
    <citation type="journal article" date="2019" name="Int. J. Syst. Evol. Microbiol.">
        <title>The Global Catalogue of Microorganisms (GCM) 10K type strain sequencing project: providing services to taxonomists for standard genome sequencing and annotation.</title>
        <authorList>
            <consortium name="The Broad Institute Genomics Platform"/>
            <consortium name="The Broad Institute Genome Sequencing Center for Infectious Disease"/>
            <person name="Wu L."/>
            <person name="Ma J."/>
        </authorList>
    </citation>
    <scope>NUCLEOTIDE SEQUENCE [LARGE SCALE GENOMIC DNA]</scope>
    <source>
        <strain evidence="3">JCM 16704</strain>
    </source>
</reference>
<evidence type="ECO:0000313" key="3">
    <source>
        <dbReference type="Proteomes" id="UP001500101"/>
    </source>
</evidence>
<dbReference type="Gene3D" id="3.20.20.100">
    <property type="entry name" value="NADP-dependent oxidoreductase domain"/>
    <property type="match status" value="1"/>
</dbReference>
<feature type="domain" description="NADP-dependent oxidoreductase" evidence="1">
    <location>
        <begin position="16"/>
        <end position="280"/>
    </location>
</feature>
<keyword evidence="3" id="KW-1185">Reference proteome</keyword>
<name>A0ABP7YNJ5_9SPHI</name>
<dbReference type="InterPro" id="IPR053135">
    <property type="entry name" value="AKR2_Oxidoreductase"/>
</dbReference>
<dbReference type="InterPro" id="IPR023210">
    <property type="entry name" value="NADP_OxRdtase_dom"/>
</dbReference>
<dbReference type="EMBL" id="BAAAZI010000006">
    <property type="protein sequence ID" value="GAA4138902.1"/>
    <property type="molecule type" value="Genomic_DNA"/>
</dbReference>
<accession>A0ABP7YNJ5</accession>